<accession>A0ABY1K5G3</accession>
<protein>
    <submittedName>
        <fullName evidence="2">Transcriptional regulator</fullName>
    </submittedName>
</protein>
<dbReference type="InterPro" id="IPR018656">
    <property type="entry name" value="DUF2087"/>
</dbReference>
<dbReference type="Proteomes" id="UP000186666">
    <property type="component" value="Unassembled WGS sequence"/>
</dbReference>
<gene>
    <name evidence="2" type="ORF">SAMN05421578_11044</name>
</gene>
<evidence type="ECO:0000259" key="1">
    <source>
        <dbReference type="Pfam" id="PF09860"/>
    </source>
</evidence>
<proteinExistence type="predicted"/>
<evidence type="ECO:0000313" key="2">
    <source>
        <dbReference type="EMBL" id="SIR28865.1"/>
    </source>
</evidence>
<comment type="caution">
    <text evidence="2">The sequence shown here is derived from an EMBL/GenBank/DDBJ whole genome shotgun (WGS) entry which is preliminary data.</text>
</comment>
<name>A0ABY1K5G3_9BACL</name>
<keyword evidence="3" id="KW-1185">Reference proteome</keyword>
<evidence type="ECO:0000313" key="3">
    <source>
        <dbReference type="Proteomes" id="UP000186666"/>
    </source>
</evidence>
<reference evidence="2 3" key="1">
    <citation type="submission" date="2017-01" db="EMBL/GenBank/DDBJ databases">
        <authorList>
            <person name="Varghese N."/>
            <person name="Submissions S."/>
        </authorList>
    </citation>
    <scope>NUCLEOTIDE SEQUENCE [LARGE SCALE GENOMIC DNA]</scope>
    <source>
        <strain evidence="2 3">ATCC 23464</strain>
    </source>
</reference>
<feature type="domain" description="DUF2087" evidence="1">
    <location>
        <begin position="187"/>
        <end position="254"/>
    </location>
</feature>
<sequence length="259" mass="30915">MNMTHLSELFWNASMEEMKQGYVFDQEHEVYECLVCGKRYEKGIIYQDEGVLYEAEKYVRRHIASEHTSMVDFLLGLDKKWTGLTELQRTLLNYFQMGLSDQEIVKELDGGSSSTIRNHRFTLREKMKQAKVFLSIMELVEERSSHKSKYIHIHDSPSLLDERHAITEQENEEILKIYFNQGLDGPLKEFPKKEKRRIVIMRYLTKLFDVQKHYSEKEVNEILKARLDDYVTLRRYLIEYGFMDREADGSRYWVKSKAK</sequence>
<organism evidence="2 3">
    <name type="scientific">Paenibacillus macquariensis</name>
    <dbReference type="NCBI Taxonomy" id="948756"/>
    <lineage>
        <taxon>Bacteria</taxon>
        <taxon>Bacillati</taxon>
        <taxon>Bacillota</taxon>
        <taxon>Bacilli</taxon>
        <taxon>Bacillales</taxon>
        <taxon>Paenibacillaceae</taxon>
        <taxon>Paenibacillus</taxon>
    </lineage>
</organism>
<dbReference type="Pfam" id="PF09860">
    <property type="entry name" value="DUF2087"/>
    <property type="match status" value="1"/>
</dbReference>
<dbReference type="EMBL" id="FTNK01000010">
    <property type="protein sequence ID" value="SIR28865.1"/>
    <property type="molecule type" value="Genomic_DNA"/>
</dbReference>